<organism evidence="3 4">
    <name type="scientific">Vairimorpha apis BRL 01</name>
    <dbReference type="NCBI Taxonomy" id="1037528"/>
    <lineage>
        <taxon>Eukaryota</taxon>
        <taxon>Fungi</taxon>
        <taxon>Fungi incertae sedis</taxon>
        <taxon>Microsporidia</taxon>
        <taxon>Nosematidae</taxon>
        <taxon>Vairimorpha</taxon>
    </lineage>
</organism>
<reference evidence="3 4" key="1">
    <citation type="journal article" date="2013" name="BMC Genomics">
        <title>Genome sequencing and comparative genomics of honey bee microsporidia, Nosema apis reveal novel insights into host-parasite interactions.</title>
        <authorList>
            <person name="Chen Yp."/>
            <person name="Pettis J.S."/>
            <person name="Zhao Y."/>
            <person name="Liu X."/>
            <person name="Tallon L.J."/>
            <person name="Sadzewicz L.D."/>
            <person name="Li R."/>
            <person name="Zheng H."/>
            <person name="Huang S."/>
            <person name="Zhang X."/>
            <person name="Hamilton M.C."/>
            <person name="Pernal S.F."/>
            <person name="Melathopoulos A.P."/>
            <person name="Yan X."/>
            <person name="Evans J.D."/>
        </authorList>
    </citation>
    <scope>NUCLEOTIDE SEQUENCE [LARGE SCALE GENOMIC DNA]</scope>
    <source>
        <strain evidence="3 4">BRL 01</strain>
    </source>
</reference>
<proteinExistence type="predicted"/>
<evidence type="ECO:0000313" key="4">
    <source>
        <dbReference type="Proteomes" id="UP000053780"/>
    </source>
</evidence>
<keyword evidence="2" id="KW-0732">Signal</keyword>
<accession>T0L0Z0</accession>
<keyword evidence="1" id="KW-0472">Membrane</keyword>
<keyword evidence="4" id="KW-1185">Reference proteome</keyword>
<dbReference type="VEuPathDB" id="MicrosporidiaDB:NAPIS_ORF01213"/>
<feature type="signal peptide" evidence="2">
    <location>
        <begin position="1"/>
        <end position="19"/>
    </location>
</feature>
<dbReference type="HOGENOM" id="CLU_1235332_0_0_1"/>
<evidence type="ECO:0000256" key="2">
    <source>
        <dbReference type="SAM" id="SignalP"/>
    </source>
</evidence>
<dbReference type="AlphaFoldDB" id="T0L0Z0"/>
<feature type="transmembrane region" description="Helical" evidence="1">
    <location>
        <begin position="175"/>
        <end position="195"/>
    </location>
</feature>
<sequence>MLCCLISIVICISLNKENCNTYLIDEKQTSDNFYFKNLQRFDEQLLIDVKPINERIYNSFSKDRQNCYDEQFCINLHPKNEKFKNGQIKNDKKDEIQPIIDQFLKNKRSINNDTKDEKKDELQPLIENLTNDLFSEQYNNNSEPLINYNTNIPTNTSSGYLNTTPNNDLDFSNVVLLYSIIFIIMLGIKMFIIYVISLNTIFFFLSFICEIICFILLIIRSNRT</sequence>
<gene>
    <name evidence="3" type="ORF">NAPIS_ORF01213</name>
</gene>
<feature type="transmembrane region" description="Helical" evidence="1">
    <location>
        <begin position="201"/>
        <end position="219"/>
    </location>
</feature>
<keyword evidence="1" id="KW-1133">Transmembrane helix</keyword>
<dbReference type="EMBL" id="KE647164">
    <property type="protein sequence ID" value="EQB61232.1"/>
    <property type="molecule type" value="Genomic_DNA"/>
</dbReference>
<keyword evidence="1" id="KW-0812">Transmembrane</keyword>
<protein>
    <submittedName>
        <fullName evidence="3">Uncharacterized protein</fullName>
    </submittedName>
</protein>
<evidence type="ECO:0000313" key="3">
    <source>
        <dbReference type="EMBL" id="EQB61232.1"/>
    </source>
</evidence>
<evidence type="ECO:0000256" key="1">
    <source>
        <dbReference type="SAM" id="Phobius"/>
    </source>
</evidence>
<dbReference type="Proteomes" id="UP000053780">
    <property type="component" value="Unassembled WGS sequence"/>
</dbReference>
<name>T0L0Z0_9MICR</name>
<feature type="chain" id="PRO_5004566582" evidence="2">
    <location>
        <begin position="20"/>
        <end position="224"/>
    </location>
</feature>